<dbReference type="PROSITE" id="PS00936">
    <property type="entry name" value="RIBOSOMAL_L35"/>
    <property type="match status" value="1"/>
</dbReference>
<dbReference type="Pfam" id="PF01632">
    <property type="entry name" value="Ribosomal_L35p"/>
    <property type="match status" value="1"/>
</dbReference>
<dbReference type="PANTHER" id="PTHR33343:SF1">
    <property type="entry name" value="LARGE RIBOSOMAL SUBUNIT PROTEIN BL35M"/>
    <property type="match status" value="1"/>
</dbReference>
<dbReference type="Gene3D" id="4.10.410.60">
    <property type="match status" value="1"/>
</dbReference>
<dbReference type="NCBIfam" id="TIGR00001">
    <property type="entry name" value="rpmI_bact"/>
    <property type="match status" value="1"/>
</dbReference>
<gene>
    <name evidence="4 7" type="primary">rpmI</name>
    <name evidence="7" type="ORF">NSPZN2_10903</name>
</gene>
<evidence type="ECO:0000256" key="3">
    <source>
        <dbReference type="ARBA" id="ARBA00023274"/>
    </source>
</evidence>
<evidence type="ECO:0000313" key="7">
    <source>
        <dbReference type="EMBL" id="CAE6704525.1"/>
    </source>
</evidence>
<dbReference type="Proteomes" id="UP000675880">
    <property type="component" value="Unassembled WGS sequence"/>
</dbReference>
<keyword evidence="3 4" id="KW-0687">Ribonucleoprotein</keyword>
<evidence type="ECO:0000313" key="8">
    <source>
        <dbReference type="Proteomes" id="UP000675880"/>
    </source>
</evidence>
<keyword evidence="2 4" id="KW-0689">Ribosomal protein</keyword>
<keyword evidence="8" id="KW-1185">Reference proteome</keyword>
<dbReference type="EMBL" id="CAJNBJ010000001">
    <property type="protein sequence ID" value="CAE6704525.1"/>
    <property type="molecule type" value="Genomic_DNA"/>
</dbReference>
<name>A0ABM8QM06_9BACT</name>
<reference evidence="7 8" key="1">
    <citation type="submission" date="2021-02" db="EMBL/GenBank/DDBJ databases">
        <authorList>
            <person name="Han P."/>
        </authorList>
    </citation>
    <scope>NUCLEOTIDE SEQUENCE [LARGE SCALE GENOMIC DNA]</scope>
    <source>
        <strain evidence="7">Candidatus Nitrospira sp. ZN2</strain>
    </source>
</reference>
<proteinExistence type="inferred from homology"/>
<evidence type="ECO:0000256" key="5">
    <source>
        <dbReference type="RuleBase" id="RU000568"/>
    </source>
</evidence>
<dbReference type="InterPro" id="IPR037229">
    <property type="entry name" value="Ribosomal_bL35_sf"/>
</dbReference>
<protein>
    <recommendedName>
        <fullName evidence="4">Large ribosomal subunit protein bL35</fullName>
    </recommendedName>
</protein>
<dbReference type="InterPro" id="IPR001706">
    <property type="entry name" value="Ribosomal_bL35"/>
</dbReference>
<feature type="compositionally biased region" description="Basic residues" evidence="6">
    <location>
        <begin position="1"/>
        <end position="30"/>
    </location>
</feature>
<accession>A0ABM8QM06</accession>
<evidence type="ECO:0000256" key="4">
    <source>
        <dbReference type="HAMAP-Rule" id="MF_00514"/>
    </source>
</evidence>
<sequence length="65" mass="7229">MKMKMKTHSGAKKRFKRTGTGKLVRRKAGSRHLLTGKPRDRKRNLKGATDVSSASTPALNKLLPQ</sequence>
<evidence type="ECO:0000256" key="1">
    <source>
        <dbReference type="ARBA" id="ARBA00006598"/>
    </source>
</evidence>
<dbReference type="InterPro" id="IPR018265">
    <property type="entry name" value="Ribosomal_bL35_CS"/>
</dbReference>
<dbReference type="InterPro" id="IPR021137">
    <property type="entry name" value="Ribosomal_bL35-like"/>
</dbReference>
<comment type="caution">
    <text evidence="7">The sequence shown here is derived from an EMBL/GenBank/DDBJ whole genome shotgun (WGS) entry which is preliminary data.</text>
</comment>
<feature type="region of interest" description="Disordered" evidence="6">
    <location>
        <begin position="1"/>
        <end position="65"/>
    </location>
</feature>
<organism evidence="7 8">
    <name type="scientific">Nitrospira defluvii</name>
    <dbReference type="NCBI Taxonomy" id="330214"/>
    <lineage>
        <taxon>Bacteria</taxon>
        <taxon>Pseudomonadati</taxon>
        <taxon>Nitrospirota</taxon>
        <taxon>Nitrospiria</taxon>
        <taxon>Nitrospirales</taxon>
        <taxon>Nitrospiraceae</taxon>
        <taxon>Nitrospira</taxon>
    </lineage>
</organism>
<dbReference type="SUPFAM" id="SSF143034">
    <property type="entry name" value="L35p-like"/>
    <property type="match status" value="1"/>
</dbReference>
<dbReference type="HAMAP" id="MF_00514">
    <property type="entry name" value="Ribosomal_bL35"/>
    <property type="match status" value="1"/>
</dbReference>
<dbReference type="PANTHER" id="PTHR33343">
    <property type="entry name" value="54S RIBOSOMAL PROTEIN BL35M"/>
    <property type="match status" value="1"/>
</dbReference>
<dbReference type="PRINTS" id="PR00064">
    <property type="entry name" value="RIBOSOMALL35"/>
</dbReference>
<comment type="similarity">
    <text evidence="1 4 5">Belongs to the bacterial ribosomal protein bL35 family.</text>
</comment>
<evidence type="ECO:0000256" key="6">
    <source>
        <dbReference type="SAM" id="MobiDB-lite"/>
    </source>
</evidence>
<evidence type="ECO:0000256" key="2">
    <source>
        <dbReference type="ARBA" id="ARBA00022980"/>
    </source>
</evidence>